<gene>
    <name evidence="2" type="ORF">M0L20_28315</name>
</gene>
<name>A0ABT0HUI4_9BACT</name>
<dbReference type="PANTHER" id="PTHR34610">
    <property type="entry name" value="SSL7007 PROTEIN"/>
    <property type="match status" value="1"/>
</dbReference>
<dbReference type="InterPro" id="IPR002716">
    <property type="entry name" value="PIN_dom"/>
</dbReference>
<evidence type="ECO:0000313" key="3">
    <source>
        <dbReference type="Proteomes" id="UP001202180"/>
    </source>
</evidence>
<dbReference type="InterPro" id="IPR002850">
    <property type="entry name" value="PIN_toxin-like"/>
</dbReference>
<evidence type="ECO:0000259" key="1">
    <source>
        <dbReference type="SMART" id="SM00670"/>
    </source>
</evidence>
<protein>
    <submittedName>
        <fullName evidence="2">Toxin-antitoxin system toxin component, PIN family</fullName>
    </submittedName>
</protein>
<accession>A0ABT0HUI4</accession>
<dbReference type="Proteomes" id="UP001202180">
    <property type="component" value="Unassembled WGS sequence"/>
</dbReference>
<organism evidence="2 3">
    <name type="scientific">Spirosoma liriopis</name>
    <dbReference type="NCBI Taxonomy" id="2937440"/>
    <lineage>
        <taxon>Bacteria</taxon>
        <taxon>Pseudomonadati</taxon>
        <taxon>Bacteroidota</taxon>
        <taxon>Cytophagia</taxon>
        <taxon>Cytophagales</taxon>
        <taxon>Cytophagaceae</taxon>
        <taxon>Spirosoma</taxon>
    </lineage>
</organism>
<proteinExistence type="predicted"/>
<dbReference type="SUPFAM" id="SSF88723">
    <property type="entry name" value="PIN domain-like"/>
    <property type="match status" value="1"/>
</dbReference>
<dbReference type="InterPro" id="IPR029060">
    <property type="entry name" value="PIN-like_dom_sf"/>
</dbReference>
<feature type="domain" description="PIN" evidence="1">
    <location>
        <begin position="1"/>
        <end position="114"/>
    </location>
</feature>
<evidence type="ECO:0000313" key="2">
    <source>
        <dbReference type="EMBL" id="MCK8495804.1"/>
    </source>
</evidence>
<dbReference type="EMBL" id="JALPRF010000012">
    <property type="protein sequence ID" value="MCK8495804.1"/>
    <property type="molecule type" value="Genomic_DNA"/>
</dbReference>
<dbReference type="SMART" id="SM00670">
    <property type="entry name" value="PINc"/>
    <property type="match status" value="1"/>
</dbReference>
<reference evidence="2 3" key="1">
    <citation type="submission" date="2022-04" db="EMBL/GenBank/DDBJ databases">
        <title>Spirosoma sp. strain RP8 genome sequencing and assembly.</title>
        <authorList>
            <person name="Jung Y."/>
        </authorList>
    </citation>
    <scope>NUCLEOTIDE SEQUENCE [LARGE SCALE GENOMIC DNA]</scope>
    <source>
        <strain evidence="2 3">RP8</strain>
    </source>
</reference>
<comment type="caution">
    <text evidence="2">The sequence shown here is derived from an EMBL/GenBank/DDBJ whole genome shotgun (WGS) entry which is preliminary data.</text>
</comment>
<dbReference type="NCBIfam" id="TIGR00305">
    <property type="entry name" value="putative toxin-antitoxin system toxin component, PIN family"/>
    <property type="match status" value="1"/>
</dbReference>
<dbReference type="Pfam" id="PF13470">
    <property type="entry name" value="PIN_3"/>
    <property type="match status" value="1"/>
</dbReference>
<dbReference type="PANTHER" id="PTHR34610:SF3">
    <property type="entry name" value="SSL7007 PROTEIN"/>
    <property type="match status" value="1"/>
</dbReference>
<dbReference type="RefSeq" id="WP_248480560.1">
    <property type="nucleotide sequence ID" value="NZ_JALPRF010000012.1"/>
</dbReference>
<keyword evidence="3" id="KW-1185">Reference proteome</keyword>
<sequence>MRFVLDTNTLVSAALMAKSIPRQAFDMALNKGELLTSESCLAELNQVLHRPKFARYLTPFEADLFINQYSLKATVVTISSSITDCRDLKDNKFLELAIDGIANCIVTGDQDLLVLHPYRALSIVTPFAFLSWVSA</sequence>